<organism evidence="1 2">
    <name type="scientific">Acinetobacter guillouiae</name>
    <name type="common">Acinetobacter genomosp. 11</name>
    <dbReference type="NCBI Taxonomy" id="106649"/>
    <lineage>
        <taxon>Bacteria</taxon>
        <taxon>Pseudomonadati</taxon>
        <taxon>Pseudomonadota</taxon>
        <taxon>Gammaproteobacteria</taxon>
        <taxon>Moraxellales</taxon>
        <taxon>Moraxellaceae</taxon>
        <taxon>Acinetobacter</taxon>
    </lineage>
</organism>
<accession>A0A8X8KC54</accession>
<name>A0A8X8KC54_ACIGI</name>
<dbReference type="EMBL" id="JAHWXT010000001">
    <property type="protein sequence ID" value="MCF0263424.1"/>
    <property type="molecule type" value="Genomic_DNA"/>
</dbReference>
<evidence type="ECO:0000313" key="1">
    <source>
        <dbReference type="EMBL" id="MCF0263424.1"/>
    </source>
</evidence>
<evidence type="ECO:0000313" key="2">
    <source>
        <dbReference type="Proteomes" id="UP000887320"/>
    </source>
</evidence>
<dbReference type="Proteomes" id="UP000887320">
    <property type="component" value="Unassembled WGS sequence"/>
</dbReference>
<proteinExistence type="predicted"/>
<gene>
    <name evidence="1" type="ORF">KW868_02920</name>
</gene>
<dbReference type="RefSeq" id="WP_234622665.1">
    <property type="nucleotide sequence ID" value="NZ_JAHWXT010000001.1"/>
</dbReference>
<dbReference type="AlphaFoldDB" id="A0A8X8KC54"/>
<comment type="caution">
    <text evidence="1">The sequence shown here is derived from an EMBL/GenBank/DDBJ whole genome shotgun (WGS) entry which is preliminary data.</text>
</comment>
<reference evidence="1" key="1">
    <citation type="submission" date="2021-07" db="EMBL/GenBank/DDBJ databases">
        <authorList>
            <person name="Fernandez M."/>
            <person name="Pereira P."/>
            <person name="Torres Tejerizo G.A."/>
            <person name="Gonzalez P."/>
            <person name="Agostini E."/>
        </authorList>
    </citation>
    <scope>NUCLEOTIDE SEQUENCE</scope>
    <source>
        <strain evidence="1">SFC 500-1A</strain>
    </source>
</reference>
<sequence>MFGFLRGFIGLLYFLKKEDQKITLDELANIMSNHTDQIIIDLMQKESLNFGGGFFEIFYDDEKPKKFDIYLKLYFLNINGDILMKETKKMLTIGCLCEKDCIELRSYKTIKYEVNPPIKSIETQNDQ</sequence>
<protein>
    <submittedName>
        <fullName evidence="1">Uncharacterized protein</fullName>
    </submittedName>
</protein>